<dbReference type="Proteomes" id="UP000188320">
    <property type="component" value="Unassembled WGS sequence"/>
</dbReference>
<keyword evidence="6" id="KW-1185">Reference proteome</keyword>
<dbReference type="GO" id="GO:0046961">
    <property type="term" value="F:proton-transporting ATPase activity, rotational mechanism"/>
    <property type="evidence" value="ECO:0007669"/>
    <property type="project" value="InterPro"/>
</dbReference>
<evidence type="ECO:0000256" key="1">
    <source>
        <dbReference type="ARBA" id="ARBA00005850"/>
    </source>
</evidence>
<protein>
    <submittedName>
        <fullName evidence="5">V-type proton ATPase subunit D</fullName>
    </submittedName>
</protein>
<sequence length="277" mass="30082">MIVIQRFLLRNLQNTKTRLKGAETGHSLLKRKSEALNIRFREIIKKLQDSKLKLGTVIQDASFSLTQVNYVINDGVVAPSSSRSSYSSTLGSSGIGGGKSTSSIGGGTSEFGYYVRENSKTASVIVDSRLENVSGVVLPKFTKITNKQFVSSGQPSTTGGNSGNITPRGTGTNPSSPPPSSTSSPAIATSHHLQLAGLSGGSRQIQNCKVKYTLVLDNLIELASLQTSFLLLDEIIRVTNRRVAAIEHVVIPRIRNTISYISSELDEQDREEFYRYQ</sequence>
<comment type="similarity">
    <text evidence="1">Belongs to the V-ATPase D subunit family.</text>
</comment>
<dbReference type="AlphaFoldDB" id="A0A1R1PIH3"/>
<organism evidence="5 6">
    <name type="scientific">Zancudomyces culisetae</name>
    <name type="common">Gut fungus</name>
    <name type="synonym">Smittium culisetae</name>
    <dbReference type="NCBI Taxonomy" id="1213189"/>
    <lineage>
        <taxon>Eukaryota</taxon>
        <taxon>Fungi</taxon>
        <taxon>Fungi incertae sedis</taxon>
        <taxon>Zoopagomycota</taxon>
        <taxon>Kickxellomycotina</taxon>
        <taxon>Harpellomycetes</taxon>
        <taxon>Harpellales</taxon>
        <taxon>Legeriomycetaceae</taxon>
        <taxon>Zancudomyces</taxon>
    </lineage>
</organism>
<evidence type="ECO:0000256" key="3">
    <source>
        <dbReference type="ARBA" id="ARBA00023065"/>
    </source>
</evidence>
<evidence type="ECO:0000313" key="5">
    <source>
        <dbReference type="EMBL" id="OMH80757.1"/>
    </source>
</evidence>
<reference evidence="6" key="1">
    <citation type="submission" date="2017-01" db="EMBL/GenBank/DDBJ databases">
        <authorList>
            <person name="Wang Y."/>
            <person name="White M."/>
            <person name="Kvist S."/>
            <person name="Moncalvo J.-M."/>
        </authorList>
    </citation>
    <scope>NUCLEOTIDE SEQUENCE [LARGE SCALE GENOMIC DNA]</scope>
    <source>
        <strain evidence="6">COL-18-3</strain>
    </source>
</reference>
<keyword evidence="2" id="KW-0813">Transport</keyword>
<feature type="region of interest" description="Disordered" evidence="4">
    <location>
        <begin position="149"/>
        <end position="186"/>
    </location>
</feature>
<comment type="caution">
    <text evidence="5">The sequence shown here is derived from an EMBL/GenBank/DDBJ whole genome shotgun (WGS) entry which is preliminary data.</text>
</comment>
<feature type="compositionally biased region" description="Low complexity" evidence="4">
    <location>
        <begin position="80"/>
        <end position="92"/>
    </location>
</feature>
<evidence type="ECO:0000256" key="2">
    <source>
        <dbReference type="ARBA" id="ARBA00022448"/>
    </source>
</evidence>
<keyword evidence="3" id="KW-0406">Ion transport</keyword>
<dbReference type="InterPro" id="IPR002699">
    <property type="entry name" value="V_ATPase_D"/>
</dbReference>
<dbReference type="PANTHER" id="PTHR11671">
    <property type="entry name" value="V-TYPE ATP SYNTHASE SUBUNIT D"/>
    <property type="match status" value="1"/>
</dbReference>
<proteinExistence type="inferred from homology"/>
<evidence type="ECO:0000313" key="6">
    <source>
        <dbReference type="Proteomes" id="UP000188320"/>
    </source>
</evidence>
<dbReference type="Gene3D" id="1.10.287.3240">
    <property type="match status" value="1"/>
</dbReference>
<feature type="region of interest" description="Disordered" evidence="4">
    <location>
        <begin position="79"/>
        <end position="101"/>
    </location>
</feature>
<feature type="compositionally biased region" description="Polar residues" evidence="4">
    <location>
        <begin position="149"/>
        <end position="165"/>
    </location>
</feature>
<dbReference type="NCBIfam" id="TIGR00309">
    <property type="entry name" value="V_ATPase_subD"/>
    <property type="match status" value="1"/>
</dbReference>
<dbReference type="Pfam" id="PF01813">
    <property type="entry name" value="ATP-synt_D"/>
    <property type="match status" value="2"/>
</dbReference>
<dbReference type="EMBL" id="LSSK01001086">
    <property type="protein sequence ID" value="OMH80757.1"/>
    <property type="molecule type" value="Genomic_DNA"/>
</dbReference>
<dbReference type="OrthoDB" id="7676488at2759"/>
<accession>A0A1R1PIH3</accession>
<evidence type="ECO:0000256" key="4">
    <source>
        <dbReference type="SAM" id="MobiDB-lite"/>
    </source>
</evidence>
<name>A0A1R1PIH3_ZANCU</name>
<gene>
    <name evidence="5" type="ORF">AX774_g5801</name>
</gene>